<organism evidence="8 9">
    <name type="scientific">Roseibium aggregatum</name>
    <dbReference type="NCBI Taxonomy" id="187304"/>
    <lineage>
        <taxon>Bacteria</taxon>
        <taxon>Pseudomonadati</taxon>
        <taxon>Pseudomonadota</taxon>
        <taxon>Alphaproteobacteria</taxon>
        <taxon>Hyphomicrobiales</taxon>
        <taxon>Stappiaceae</taxon>
        <taxon>Roseibium</taxon>
    </lineage>
</organism>
<evidence type="ECO:0000313" key="8">
    <source>
        <dbReference type="EMBL" id="MBD1547477.1"/>
    </source>
</evidence>
<feature type="coiled-coil region" evidence="4">
    <location>
        <begin position="162"/>
        <end position="189"/>
    </location>
</feature>
<protein>
    <submittedName>
        <fullName evidence="8">Methyl-accepting chemotaxis protein</fullName>
    </submittedName>
</protein>
<dbReference type="PRINTS" id="PR00260">
    <property type="entry name" value="CHEMTRNSDUCR"/>
</dbReference>
<feature type="domain" description="HAMP" evidence="7">
    <location>
        <begin position="233"/>
        <end position="285"/>
    </location>
</feature>
<proteinExistence type="inferred from homology"/>
<evidence type="ECO:0000313" key="9">
    <source>
        <dbReference type="Proteomes" id="UP000598467"/>
    </source>
</evidence>
<dbReference type="PANTHER" id="PTHR32089">
    <property type="entry name" value="METHYL-ACCEPTING CHEMOTAXIS PROTEIN MCPB"/>
    <property type="match status" value="1"/>
</dbReference>
<evidence type="ECO:0000259" key="6">
    <source>
        <dbReference type="PROSITE" id="PS50111"/>
    </source>
</evidence>
<dbReference type="SUPFAM" id="SSF58104">
    <property type="entry name" value="Methyl-accepting chemotaxis protein (MCP) signaling domain"/>
    <property type="match status" value="1"/>
</dbReference>
<dbReference type="PROSITE" id="PS50111">
    <property type="entry name" value="CHEMOTAXIS_TRANSDUC_2"/>
    <property type="match status" value="1"/>
</dbReference>
<name>A0A926S7G2_9HYPH</name>
<dbReference type="Pfam" id="PF00672">
    <property type="entry name" value="HAMP"/>
    <property type="match status" value="1"/>
</dbReference>
<reference evidence="8" key="1">
    <citation type="submission" date="2020-05" db="EMBL/GenBank/DDBJ databases">
        <title>Identification of trans-AT polyketide cluster in two marine bacteria, producers of a novel glutaramide-containing polyketide sesbanimide D and analogs.</title>
        <authorList>
            <person name="Kacar D."/>
            <person name="Rodriguez P."/>
            <person name="Canedo L."/>
            <person name="Gonzalez E."/>
            <person name="Galan B."/>
            <person name="De La Calle F."/>
            <person name="Garcia J.L."/>
        </authorList>
    </citation>
    <scope>NUCLEOTIDE SEQUENCE</scope>
    <source>
        <strain evidence="8">PHM038</strain>
    </source>
</reference>
<sequence length="582" mass="62131">MKFIAFRSVSSKILSLVVLLSAALVIVAVVGIYQMSRIGGELTAIAEEDIPLTETVSAVTAHQLEQTVMLERMLRFGGIKSRDAEKGFRTSVERFEELAGDVDEVIASAETLARSGLEHASTTEMNDKFQAVLARLDKIRSEHDVFNADARQVTRLIEAGKIDEASTLAEAVEAEEERLDQEMVALMTDLQAFTAKAALTAEQHESAGIWQLVIVSLVSILVGIGLSLIISIKSISRPLKLVTHALNRLAEDDTSIELKTGGADEIGQLSRTFANFREKTIEIKRLQAQAREEEERIEREKREVTLRMADELENTVKSVSDRIGVAVNELAITANRMSATAVQTSERANGVASAAEQSSTGIQSVAASTEELVTSIQEISRQACSAMELASATNERVAASNKTVEGLSHAAQSIDDVVRLINDIADQTNLLALNATIEAARAGDAGKGFAVVASEVKALANQTSSATEEISRQIKDMQTGSAQTAEAIMAIVDAITDMNQQITGIASAVEEQNSAAAEISRCVTDVAQGSSDITTSISDVSHGATDSSAGAQQVMDTVGLLSSQTAQLQKELDGFLLNIRAA</sequence>
<dbReference type="GO" id="GO:0004888">
    <property type="term" value="F:transmembrane signaling receptor activity"/>
    <property type="evidence" value="ECO:0007669"/>
    <property type="project" value="InterPro"/>
</dbReference>
<evidence type="ECO:0000256" key="1">
    <source>
        <dbReference type="ARBA" id="ARBA00023224"/>
    </source>
</evidence>
<evidence type="ECO:0000256" key="2">
    <source>
        <dbReference type="ARBA" id="ARBA00029447"/>
    </source>
</evidence>
<keyword evidence="1 3" id="KW-0807">Transducer</keyword>
<dbReference type="GO" id="GO:0016020">
    <property type="term" value="C:membrane"/>
    <property type="evidence" value="ECO:0007669"/>
    <property type="project" value="InterPro"/>
</dbReference>
<dbReference type="InterPro" id="IPR004090">
    <property type="entry name" value="Chemotax_Me-accpt_rcpt"/>
</dbReference>
<comment type="caution">
    <text evidence="8">The sequence shown here is derived from an EMBL/GenBank/DDBJ whole genome shotgun (WGS) entry which is preliminary data.</text>
</comment>
<gene>
    <name evidence="8" type="ORF">HK439_14515</name>
</gene>
<dbReference type="RefSeq" id="WP_190292232.1">
    <property type="nucleotide sequence ID" value="NZ_JABFCZ010000015.1"/>
</dbReference>
<dbReference type="Gene3D" id="1.10.287.950">
    <property type="entry name" value="Methyl-accepting chemotaxis protein"/>
    <property type="match status" value="1"/>
</dbReference>
<keyword evidence="5" id="KW-0812">Transmembrane</keyword>
<keyword evidence="5" id="KW-1133">Transmembrane helix</keyword>
<dbReference type="SMART" id="SM00304">
    <property type="entry name" value="HAMP"/>
    <property type="match status" value="1"/>
</dbReference>
<keyword evidence="5" id="KW-0472">Membrane</keyword>
<dbReference type="InterPro" id="IPR004089">
    <property type="entry name" value="MCPsignal_dom"/>
</dbReference>
<dbReference type="SMART" id="SM00283">
    <property type="entry name" value="MA"/>
    <property type="match status" value="1"/>
</dbReference>
<dbReference type="PROSITE" id="PS50885">
    <property type="entry name" value="HAMP"/>
    <property type="match status" value="1"/>
</dbReference>
<dbReference type="Proteomes" id="UP000598467">
    <property type="component" value="Unassembled WGS sequence"/>
</dbReference>
<dbReference type="CDD" id="cd06225">
    <property type="entry name" value="HAMP"/>
    <property type="match status" value="1"/>
</dbReference>
<feature type="coiled-coil region" evidence="4">
    <location>
        <begin position="276"/>
        <end position="307"/>
    </location>
</feature>
<dbReference type="PANTHER" id="PTHR32089:SF112">
    <property type="entry name" value="LYSOZYME-LIKE PROTEIN-RELATED"/>
    <property type="match status" value="1"/>
</dbReference>
<dbReference type="EMBL" id="JABFCZ010000015">
    <property type="protein sequence ID" value="MBD1547477.1"/>
    <property type="molecule type" value="Genomic_DNA"/>
</dbReference>
<dbReference type="GO" id="GO:0006935">
    <property type="term" value="P:chemotaxis"/>
    <property type="evidence" value="ECO:0007669"/>
    <property type="project" value="InterPro"/>
</dbReference>
<dbReference type="AlphaFoldDB" id="A0A926S7G2"/>
<evidence type="ECO:0000256" key="3">
    <source>
        <dbReference type="PROSITE-ProRule" id="PRU00284"/>
    </source>
</evidence>
<evidence type="ECO:0000259" key="7">
    <source>
        <dbReference type="PROSITE" id="PS50885"/>
    </source>
</evidence>
<accession>A0A926S7G2</accession>
<dbReference type="Gene3D" id="6.10.340.10">
    <property type="match status" value="1"/>
</dbReference>
<feature type="transmembrane region" description="Helical" evidence="5">
    <location>
        <begin position="209"/>
        <end position="230"/>
    </location>
</feature>
<dbReference type="GO" id="GO:0007165">
    <property type="term" value="P:signal transduction"/>
    <property type="evidence" value="ECO:0007669"/>
    <property type="project" value="UniProtKB-KW"/>
</dbReference>
<keyword evidence="4" id="KW-0175">Coiled coil</keyword>
<evidence type="ECO:0000256" key="4">
    <source>
        <dbReference type="SAM" id="Coils"/>
    </source>
</evidence>
<dbReference type="InterPro" id="IPR003660">
    <property type="entry name" value="HAMP_dom"/>
</dbReference>
<feature type="domain" description="Methyl-accepting transducer" evidence="6">
    <location>
        <begin position="326"/>
        <end position="548"/>
    </location>
</feature>
<comment type="similarity">
    <text evidence="2">Belongs to the methyl-accepting chemotaxis (MCP) protein family.</text>
</comment>
<dbReference type="Pfam" id="PF00015">
    <property type="entry name" value="MCPsignal"/>
    <property type="match status" value="1"/>
</dbReference>
<evidence type="ECO:0000256" key="5">
    <source>
        <dbReference type="SAM" id="Phobius"/>
    </source>
</evidence>